<dbReference type="EMBL" id="WKJK01000006">
    <property type="protein sequence ID" value="MRW90992.1"/>
    <property type="molecule type" value="Genomic_DNA"/>
</dbReference>
<proteinExistence type="predicted"/>
<sequence>MKIDTIISLAGTVTAAGIFTVQKQWLLATVFILLTGYTILERVVHIDEIPNFITNAFPVLALVIAVYEIIRRIATK</sequence>
<keyword evidence="1" id="KW-1133">Transmembrane helix</keyword>
<feature type="transmembrane region" description="Helical" evidence="1">
    <location>
        <begin position="52"/>
        <end position="70"/>
    </location>
</feature>
<dbReference type="Proteomes" id="UP000433309">
    <property type="component" value="Unassembled WGS sequence"/>
</dbReference>
<evidence type="ECO:0000313" key="3">
    <source>
        <dbReference type="Proteomes" id="UP000433309"/>
    </source>
</evidence>
<evidence type="ECO:0000256" key="1">
    <source>
        <dbReference type="SAM" id="Phobius"/>
    </source>
</evidence>
<protein>
    <submittedName>
        <fullName evidence="2">Uncharacterized protein</fullName>
    </submittedName>
</protein>
<keyword evidence="1" id="KW-0812">Transmembrane</keyword>
<feature type="transmembrane region" description="Helical" evidence="1">
    <location>
        <begin position="24"/>
        <end position="40"/>
    </location>
</feature>
<evidence type="ECO:0000313" key="2">
    <source>
        <dbReference type="EMBL" id="MRW90992.1"/>
    </source>
</evidence>
<reference evidence="2 3" key="1">
    <citation type="submission" date="2019-11" db="EMBL/GenBank/DDBJ databases">
        <title>Novel species isolated from a subtropical stream in China.</title>
        <authorList>
            <person name="Lu H."/>
        </authorList>
    </citation>
    <scope>NUCLEOTIDE SEQUENCE [LARGE SCALE GENOMIC DNA]</scope>
    <source>
        <strain evidence="2 3">FT80W</strain>
    </source>
</reference>
<name>A0A6I2KZL4_9BURK</name>
<accession>A0A6I2KZL4</accession>
<comment type="caution">
    <text evidence="2">The sequence shown here is derived from an EMBL/GenBank/DDBJ whole genome shotgun (WGS) entry which is preliminary data.</text>
</comment>
<dbReference type="AlphaFoldDB" id="A0A6I2KZL4"/>
<keyword evidence="1" id="KW-0472">Membrane</keyword>
<dbReference type="RefSeq" id="WP_154376961.1">
    <property type="nucleotide sequence ID" value="NZ_WKJK01000006.1"/>
</dbReference>
<organism evidence="2 3">
    <name type="scientific">Duganella guangzhouensis</name>
    <dbReference type="NCBI Taxonomy" id="2666084"/>
    <lineage>
        <taxon>Bacteria</taxon>
        <taxon>Pseudomonadati</taxon>
        <taxon>Pseudomonadota</taxon>
        <taxon>Betaproteobacteria</taxon>
        <taxon>Burkholderiales</taxon>
        <taxon>Oxalobacteraceae</taxon>
        <taxon>Telluria group</taxon>
        <taxon>Duganella</taxon>
    </lineage>
</organism>
<gene>
    <name evidence="2" type="ORF">GJ699_13430</name>
</gene>
<keyword evidence="3" id="KW-1185">Reference proteome</keyword>